<sequence>MTSSEIRRKFLKFFEARGHAILPSAPLVPENDPTVLFNTAGMQPLVPYLMGAPHPAGDKLASVQQCVRTVDIEDIGDNTHATFFEMLGNWSLGSYFKAEAIGWSYELLTDQATGFGLDPRRLYVTVYAGDEKIPRDDEAVELWVKAGVPKERVYYLGNDANWWPNVKGRDTWTGPTGPSSEMFYDLTGEGLGDLSHEEFVRADNEQKVVEIWNDVFMAYEKRDGQIVGELTKKNVDTGAGLERIAMVLQGKNNIFATDLFAPLMSVIKEMVGAKYEEKSARIIADHLKASVFLIADGVVPANTDRGYVLRKLLRRASYYLNSMGGINKKLGLFSEIVALIYKNIYPELEQKKEEIGIIITNEETNFLSNLVFGQKFLDKIIATEGRISGENAFLLYSTYGYPFELILDAAKEKKIAVDVTDFETRKKAHQEVSKAGSDKKFKGGLADTGEQSVRYHTATHLLHQALRDVLGESIEQRGSNITPERLRFDFAFDRKMTTEEIKQVEEIINQKIAESLPVNNIILPKAEALKTGARHLFAEKYGERVSIYYIGNDLTAAYSKEFCGGPHVANIGILGQFKIIKEEAVAAGIRRIKAILTNI</sequence>
<dbReference type="EC" id="6.1.1.7" evidence="9"/>
<name>A0A2H0RH40_9BACT</name>
<keyword evidence="9" id="KW-0963">Cytoplasm</keyword>
<evidence type="ECO:0000256" key="8">
    <source>
        <dbReference type="ARBA" id="ARBA00023146"/>
    </source>
</evidence>
<evidence type="ECO:0000256" key="2">
    <source>
        <dbReference type="ARBA" id="ARBA00022555"/>
    </source>
</evidence>
<dbReference type="Gene3D" id="3.30.930.10">
    <property type="entry name" value="Bira Bifunctional Protein, Domain 2"/>
    <property type="match status" value="1"/>
</dbReference>
<evidence type="ECO:0000256" key="6">
    <source>
        <dbReference type="ARBA" id="ARBA00022884"/>
    </source>
</evidence>
<organism evidence="11 12">
    <name type="scientific">Candidatus Vogelbacteria bacterium CG10_big_fil_rev_8_21_14_0_10_49_38</name>
    <dbReference type="NCBI Taxonomy" id="1975043"/>
    <lineage>
        <taxon>Bacteria</taxon>
        <taxon>Candidatus Vogeliibacteriota</taxon>
    </lineage>
</organism>
<dbReference type="GO" id="GO:0000049">
    <property type="term" value="F:tRNA binding"/>
    <property type="evidence" value="ECO:0007669"/>
    <property type="project" value="UniProtKB-KW"/>
</dbReference>
<dbReference type="GO" id="GO:0008270">
    <property type="term" value="F:zinc ion binding"/>
    <property type="evidence" value="ECO:0007669"/>
    <property type="project" value="UniProtKB-UniRule"/>
</dbReference>
<keyword evidence="8 9" id="KW-0030">Aminoacyl-tRNA synthetase</keyword>
<dbReference type="PRINTS" id="PR00980">
    <property type="entry name" value="TRNASYNTHALA"/>
</dbReference>
<gene>
    <name evidence="9" type="primary">alaS</name>
    <name evidence="11" type="ORF">COV08_02795</name>
</gene>
<dbReference type="Pfam" id="PF01411">
    <property type="entry name" value="tRNA-synt_2c"/>
    <property type="match status" value="1"/>
</dbReference>
<dbReference type="EMBL" id="PCYK01000022">
    <property type="protein sequence ID" value="PIR45872.1"/>
    <property type="molecule type" value="Genomic_DNA"/>
</dbReference>
<dbReference type="GO" id="GO:0005829">
    <property type="term" value="C:cytosol"/>
    <property type="evidence" value="ECO:0007669"/>
    <property type="project" value="TreeGrafter"/>
</dbReference>
<dbReference type="CDD" id="cd00673">
    <property type="entry name" value="AlaRS_core"/>
    <property type="match status" value="1"/>
</dbReference>
<dbReference type="PANTHER" id="PTHR11777">
    <property type="entry name" value="ALANYL-TRNA SYNTHETASE"/>
    <property type="match status" value="1"/>
</dbReference>
<comment type="caution">
    <text evidence="11">The sequence shown here is derived from an EMBL/GenBank/DDBJ whole genome shotgun (WGS) entry which is preliminary data.</text>
</comment>
<evidence type="ECO:0000256" key="5">
    <source>
        <dbReference type="ARBA" id="ARBA00022840"/>
    </source>
</evidence>
<keyword evidence="7 9" id="KW-0648">Protein biosynthesis</keyword>
<keyword evidence="3 9" id="KW-0436">Ligase</keyword>
<dbReference type="InterPro" id="IPR045864">
    <property type="entry name" value="aa-tRNA-synth_II/BPL/LPL"/>
</dbReference>
<evidence type="ECO:0000256" key="1">
    <source>
        <dbReference type="ARBA" id="ARBA00008226"/>
    </source>
</evidence>
<dbReference type="InterPro" id="IPR050058">
    <property type="entry name" value="Ala-tRNA_ligase"/>
</dbReference>
<dbReference type="SUPFAM" id="SSF55186">
    <property type="entry name" value="ThrRS/AlaRS common domain"/>
    <property type="match status" value="1"/>
</dbReference>
<reference evidence="11 12" key="1">
    <citation type="submission" date="2017-09" db="EMBL/GenBank/DDBJ databases">
        <title>Depth-based differentiation of microbial function through sediment-hosted aquifers and enrichment of novel symbionts in the deep terrestrial subsurface.</title>
        <authorList>
            <person name="Probst A.J."/>
            <person name="Ladd B."/>
            <person name="Jarett J.K."/>
            <person name="Geller-Mcgrath D.E."/>
            <person name="Sieber C.M."/>
            <person name="Emerson J.B."/>
            <person name="Anantharaman K."/>
            <person name="Thomas B.C."/>
            <person name="Malmstrom R."/>
            <person name="Stieglmeier M."/>
            <person name="Klingl A."/>
            <person name="Woyke T."/>
            <person name="Ryan C.M."/>
            <person name="Banfield J.F."/>
        </authorList>
    </citation>
    <scope>NUCLEOTIDE SEQUENCE [LARGE SCALE GENOMIC DNA]</scope>
    <source>
        <strain evidence="11">CG10_big_fil_rev_8_21_14_0_10_49_38</strain>
    </source>
</reference>
<dbReference type="InterPro" id="IPR018165">
    <property type="entry name" value="Ala-tRNA-synth_IIc_core"/>
</dbReference>
<dbReference type="NCBIfam" id="NF002436">
    <property type="entry name" value="PRK01584.1"/>
    <property type="match status" value="1"/>
</dbReference>
<comment type="domain">
    <text evidence="9">Consists of three domains; the N-terminal catalytic domain, the editing domain and the C-terminal C-Ala domain. The editing domain removes incorrectly charged amino acids, while the C-Ala domain, along with tRNA(Ala), serves as a bridge to cooperatively bring together the editing and aminoacylation centers thus stimulating deacylation of misacylated tRNAs.</text>
</comment>
<keyword evidence="2 9" id="KW-0820">tRNA-binding</keyword>
<keyword evidence="4 9" id="KW-0547">Nucleotide-binding</keyword>
<evidence type="ECO:0000259" key="10">
    <source>
        <dbReference type="PROSITE" id="PS50860"/>
    </source>
</evidence>
<dbReference type="SMART" id="SM00863">
    <property type="entry name" value="tRNA_SAD"/>
    <property type="match status" value="1"/>
</dbReference>
<evidence type="ECO:0000256" key="7">
    <source>
        <dbReference type="ARBA" id="ARBA00022917"/>
    </source>
</evidence>
<dbReference type="GO" id="GO:0006419">
    <property type="term" value="P:alanyl-tRNA aminoacylation"/>
    <property type="evidence" value="ECO:0007669"/>
    <property type="project" value="UniProtKB-UniRule"/>
</dbReference>
<comment type="similarity">
    <text evidence="1 9">Belongs to the class-II aminoacyl-tRNA synthetase family.</text>
</comment>
<feature type="domain" description="Alanyl-transfer RNA synthetases family profile" evidence="10">
    <location>
        <begin position="1"/>
        <end position="599"/>
    </location>
</feature>
<dbReference type="InterPro" id="IPR002318">
    <property type="entry name" value="Ala-tRNA-lgiase_IIc"/>
</dbReference>
<feature type="binding site" evidence="9">
    <location>
        <position position="563"/>
    </location>
    <ligand>
        <name>Zn(2+)</name>
        <dbReference type="ChEBI" id="CHEBI:29105"/>
    </ligand>
</feature>
<dbReference type="SUPFAM" id="SSF101353">
    <property type="entry name" value="Putative anticodon-binding domain of alanyl-tRNA synthetase (AlaRS)"/>
    <property type="match status" value="1"/>
</dbReference>
<dbReference type="InterPro" id="IPR018162">
    <property type="entry name" value="Ala-tRNA-ligase_IIc_anticod-bd"/>
</dbReference>
<keyword evidence="9" id="KW-0862">Zinc</keyword>
<dbReference type="InterPro" id="IPR012947">
    <property type="entry name" value="tRNA_SAD"/>
</dbReference>
<dbReference type="PANTHER" id="PTHR11777:SF9">
    <property type="entry name" value="ALANINE--TRNA LIGASE, CYTOPLASMIC"/>
    <property type="match status" value="1"/>
</dbReference>
<comment type="subcellular location">
    <subcellularLocation>
        <location evidence="9">Cytoplasm</location>
    </subcellularLocation>
</comment>
<dbReference type="GO" id="GO:0004813">
    <property type="term" value="F:alanine-tRNA ligase activity"/>
    <property type="evidence" value="ECO:0007669"/>
    <property type="project" value="UniProtKB-UniRule"/>
</dbReference>
<evidence type="ECO:0000313" key="12">
    <source>
        <dbReference type="Proteomes" id="UP000230431"/>
    </source>
</evidence>
<evidence type="ECO:0000256" key="4">
    <source>
        <dbReference type="ARBA" id="ARBA00022741"/>
    </source>
</evidence>
<feature type="binding site" evidence="9">
    <location>
        <position position="460"/>
    </location>
    <ligand>
        <name>Zn(2+)</name>
        <dbReference type="ChEBI" id="CHEBI:29105"/>
    </ligand>
</feature>
<dbReference type="InterPro" id="IPR018163">
    <property type="entry name" value="Thr/Ala-tRNA-synth_IIc_edit"/>
</dbReference>
<keyword evidence="5 9" id="KW-0067">ATP-binding</keyword>
<protein>
    <recommendedName>
        <fullName evidence="9">Alanine--tRNA ligase</fullName>
        <ecNumber evidence="9">6.1.1.7</ecNumber>
    </recommendedName>
    <alternativeName>
        <fullName evidence="9">Alanyl-tRNA synthetase</fullName>
        <shortName evidence="9">AlaRS</shortName>
    </alternativeName>
</protein>
<dbReference type="InterPro" id="IPR023033">
    <property type="entry name" value="Ala_tRNA_ligase_euk/bac"/>
</dbReference>
<keyword evidence="6 9" id="KW-0694">RNA-binding</keyword>
<evidence type="ECO:0000313" key="11">
    <source>
        <dbReference type="EMBL" id="PIR45872.1"/>
    </source>
</evidence>
<dbReference type="GO" id="GO:0002161">
    <property type="term" value="F:aminoacyl-tRNA deacylase activity"/>
    <property type="evidence" value="ECO:0007669"/>
    <property type="project" value="TreeGrafter"/>
</dbReference>
<proteinExistence type="inferred from homology"/>
<dbReference type="Gene3D" id="3.30.54.20">
    <property type="match status" value="1"/>
</dbReference>
<dbReference type="InterPro" id="IPR018164">
    <property type="entry name" value="Ala-tRNA-synth_IIc_N"/>
</dbReference>
<feature type="binding site" evidence="9">
    <location>
        <position position="567"/>
    </location>
    <ligand>
        <name>Zn(2+)</name>
        <dbReference type="ChEBI" id="CHEBI:29105"/>
    </ligand>
</feature>
<comment type="cofactor">
    <cofactor evidence="9">
        <name>Zn(2+)</name>
        <dbReference type="ChEBI" id="CHEBI:29105"/>
    </cofactor>
    <text evidence="9">Binds 1 zinc ion per subunit.</text>
</comment>
<accession>A0A2H0RH40</accession>
<feature type="binding site" evidence="9">
    <location>
        <position position="456"/>
    </location>
    <ligand>
        <name>Zn(2+)</name>
        <dbReference type="ChEBI" id="CHEBI:29105"/>
    </ligand>
</feature>
<dbReference type="Proteomes" id="UP000230431">
    <property type="component" value="Unassembled WGS sequence"/>
</dbReference>
<dbReference type="SUPFAM" id="SSF55681">
    <property type="entry name" value="Class II aaRS and biotin synthetases"/>
    <property type="match status" value="1"/>
</dbReference>
<dbReference type="AlphaFoldDB" id="A0A2H0RH40"/>
<dbReference type="FunFam" id="3.30.980.10:FF:000004">
    <property type="entry name" value="Alanine--tRNA ligase, cytoplasmic"/>
    <property type="match status" value="1"/>
</dbReference>
<evidence type="ECO:0000256" key="3">
    <source>
        <dbReference type="ARBA" id="ARBA00022598"/>
    </source>
</evidence>
<keyword evidence="9" id="KW-0479">Metal-binding</keyword>
<comment type="catalytic activity">
    <reaction evidence="9">
        <text>tRNA(Ala) + L-alanine + ATP = L-alanyl-tRNA(Ala) + AMP + diphosphate</text>
        <dbReference type="Rhea" id="RHEA:12540"/>
        <dbReference type="Rhea" id="RHEA-COMP:9657"/>
        <dbReference type="Rhea" id="RHEA-COMP:9923"/>
        <dbReference type="ChEBI" id="CHEBI:30616"/>
        <dbReference type="ChEBI" id="CHEBI:33019"/>
        <dbReference type="ChEBI" id="CHEBI:57972"/>
        <dbReference type="ChEBI" id="CHEBI:78442"/>
        <dbReference type="ChEBI" id="CHEBI:78497"/>
        <dbReference type="ChEBI" id="CHEBI:456215"/>
        <dbReference type="EC" id="6.1.1.7"/>
    </reaction>
</comment>
<dbReference type="Pfam" id="PF07973">
    <property type="entry name" value="tRNA_SAD"/>
    <property type="match status" value="1"/>
</dbReference>
<dbReference type="Gene3D" id="3.30.980.10">
    <property type="entry name" value="Threonyl-trna Synthetase, Chain A, domain 2"/>
    <property type="match status" value="1"/>
</dbReference>
<dbReference type="GO" id="GO:0005524">
    <property type="term" value="F:ATP binding"/>
    <property type="evidence" value="ECO:0007669"/>
    <property type="project" value="UniProtKB-UniRule"/>
</dbReference>
<dbReference type="HAMAP" id="MF_00036_B">
    <property type="entry name" value="Ala_tRNA_synth_B"/>
    <property type="match status" value="1"/>
</dbReference>
<evidence type="ECO:0000256" key="9">
    <source>
        <dbReference type="HAMAP-Rule" id="MF_00036"/>
    </source>
</evidence>
<comment type="function">
    <text evidence="9">Catalyzes the attachment of alanine to tRNA(Ala) in a two-step reaction: alanine is first activated by ATP to form Ala-AMP and then transferred to the acceptor end of tRNA(Ala). Also edits incorrectly charged Ser-tRNA(Ala) and Gly-tRNA(Ala) via its editing domain.</text>
</comment>
<dbReference type="PROSITE" id="PS50860">
    <property type="entry name" value="AA_TRNA_LIGASE_II_ALA"/>
    <property type="match status" value="1"/>
</dbReference>